<name>A0A6G0LZ61_9STRA</name>
<dbReference type="EMBL" id="QXFX01000045">
    <property type="protein sequence ID" value="KAE9136318.1"/>
    <property type="molecule type" value="Genomic_DNA"/>
</dbReference>
<dbReference type="Proteomes" id="UP000488956">
    <property type="component" value="Unassembled WGS sequence"/>
</dbReference>
<organism evidence="1 2">
    <name type="scientific">Phytophthora fragariae</name>
    <dbReference type="NCBI Taxonomy" id="53985"/>
    <lineage>
        <taxon>Eukaryota</taxon>
        <taxon>Sar</taxon>
        <taxon>Stramenopiles</taxon>
        <taxon>Oomycota</taxon>
        <taxon>Peronosporomycetes</taxon>
        <taxon>Peronosporales</taxon>
        <taxon>Peronosporaceae</taxon>
        <taxon>Phytophthora</taxon>
    </lineage>
</organism>
<proteinExistence type="predicted"/>
<dbReference type="AlphaFoldDB" id="A0A6G0LZ61"/>
<evidence type="ECO:0000313" key="2">
    <source>
        <dbReference type="Proteomes" id="UP000488956"/>
    </source>
</evidence>
<accession>A0A6G0LZ61</accession>
<evidence type="ECO:0000313" key="1">
    <source>
        <dbReference type="EMBL" id="KAE9136318.1"/>
    </source>
</evidence>
<sequence length="51" mass="5497">MCMTSRAPPASRAVVVWFIPARSARCSSSLHYCVGVPPSLRFVSAGDMINL</sequence>
<protein>
    <submittedName>
        <fullName evidence="1">Uncharacterized protein</fullName>
    </submittedName>
</protein>
<comment type="caution">
    <text evidence="1">The sequence shown here is derived from an EMBL/GenBank/DDBJ whole genome shotgun (WGS) entry which is preliminary data.</text>
</comment>
<reference evidence="1 2" key="1">
    <citation type="submission" date="2018-09" db="EMBL/GenBank/DDBJ databases">
        <title>Genomic investigation of the strawberry pathogen Phytophthora fragariae indicates pathogenicity is determined by transcriptional variation in three key races.</title>
        <authorList>
            <person name="Adams T.M."/>
            <person name="Armitage A.D."/>
            <person name="Sobczyk M.K."/>
            <person name="Bates H.J."/>
            <person name="Dunwell J.M."/>
            <person name="Nellist C.F."/>
            <person name="Harrison R.J."/>
        </authorList>
    </citation>
    <scope>NUCLEOTIDE SEQUENCE [LARGE SCALE GENOMIC DNA]</scope>
    <source>
        <strain evidence="1 2">ONT-3</strain>
    </source>
</reference>
<gene>
    <name evidence="1" type="ORF">PF010_g1723</name>
</gene>